<dbReference type="SUPFAM" id="SSF140453">
    <property type="entry name" value="EsxAB dimer-like"/>
    <property type="match status" value="1"/>
</dbReference>
<keyword evidence="2" id="KW-1185">Reference proteome</keyword>
<dbReference type="KEGG" id="asla:NCTC11923_01205"/>
<protein>
    <recommendedName>
        <fullName evidence="3">WXG100 family type VII secretion target</fullName>
    </recommendedName>
</protein>
<proteinExistence type="predicted"/>
<evidence type="ECO:0000313" key="1">
    <source>
        <dbReference type="EMBL" id="VEG74571.1"/>
    </source>
</evidence>
<evidence type="ECO:0008006" key="3">
    <source>
        <dbReference type="Google" id="ProtNLM"/>
    </source>
</evidence>
<accession>A0A448KCC8</accession>
<evidence type="ECO:0000313" key="2">
    <source>
        <dbReference type="Proteomes" id="UP000276899"/>
    </source>
</evidence>
<dbReference type="EMBL" id="LR134363">
    <property type="protein sequence ID" value="VEG74571.1"/>
    <property type="molecule type" value="Genomic_DNA"/>
</dbReference>
<dbReference type="AlphaFoldDB" id="A0A448KCC8"/>
<reference evidence="1 2" key="1">
    <citation type="submission" date="2018-12" db="EMBL/GenBank/DDBJ databases">
        <authorList>
            <consortium name="Pathogen Informatics"/>
        </authorList>
    </citation>
    <scope>NUCLEOTIDE SEQUENCE [LARGE SCALE GENOMIC DNA]</scope>
    <source>
        <strain evidence="1 2">NCTC11923</strain>
    </source>
</reference>
<gene>
    <name evidence="1" type="ORF">NCTC11923_01205</name>
</gene>
<dbReference type="Gene3D" id="1.10.287.1060">
    <property type="entry name" value="ESAT-6-like"/>
    <property type="match status" value="1"/>
</dbReference>
<organism evidence="1 2">
    <name type="scientific">Actinomyces slackii</name>
    <dbReference type="NCBI Taxonomy" id="52774"/>
    <lineage>
        <taxon>Bacteria</taxon>
        <taxon>Bacillati</taxon>
        <taxon>Actinomycetota</taxon>
        <taxon>Actinomycetes</taxon>
        <taxon>Actinomycetales</taxon>
        <taxon>Actinomycetaceae</taxon>
        <taxon>Actinomyces</taxon>
    </lineage>
</organism>
<name>A0A448KCC8_9ACTO</name>
<dbReference type="RefSeq" id="WP_026426813.1">
    <property type="nucleotide sequence ID" value="NZ_CBCRWE010000078.1"/>
</dbReference>
<dbReference type="STRING" id="1278298.GCA_000428685_01675"/>
<dbReference type="Proteomes" id="UP000276899">
    <property type="component" value="Chromosome"/>
</dbReference>
<dbReference type="InterPro" id="IPR036689">
    <property type="entry name" value="ESAT-6-like_sf"/>
</dbReference>
<sequence>MSLQADLDTLATLYDTLSKNVQSCHDIQTSTDSSLSGAVWESPNATAFRAAWDEFKPKLVAFEQALADGATDVANNHNNNAAANGVTDARQLTPVSAVA</sequence>